<evidence type="ECO:0000256" key="3">
    <source>
        <dbReference type="ARBA" id="ARBA00022801"/>
    </source>
</evidence>
<dbReference type="AlphaFoldDB" id="A0A3D2XBK6"/>
<dbReference type="PANTHER" id="PTHR43806:SF11">
    <property type="entry name" value="CEREVISIN-RELATED"/>
    <property type="match status" value="1"/>
</dbReference>
<dbReference type="PROSITE" id="PS51892">
    <property type="entry name" value="SUBTILASE"/>
    <property type="match status" value="1"/>
</dbReference>
<keyword evidence="4" id="KW-0720">Serine protease</keyword>
<sequence length="561" mass="61766">MENKFISENYFDLLIPNVSVGTLNPNIVVTRVNNTYSIFHLPYEDINRCDFSGIGYNNIPKCFILESTFVLEATGVKRVQSNPNLALMGTGVLIGIIDSGINYLHPAFLFNDNTSRITSIWDQTVNPTDPPATDQEEFPYGTIYTKEDINRALEQPYPLEVVPTDDPIGHGTAIAGIAGGSADRANDFSGVAPLAEFVIVKLKQAKNITKDFLSIPSDVICYQETDVMMGAKYVEKVAQQLNRPLALCIALGSNQGSHDGLGALSSYLNDLSELPKTCVTISAGNQGNTRRHYSRMIRSVEEYIEVEFNVAVNDKKFFIEIWTEPILRISLDIISPSGERIENLTPRFGETTLYTFVFEPTKLCVKNVPTVPITGDQLIWIRFEDAQSGLWRFRIHNIDRANAEVNAWLPAGSTITNDTYFIQSDTYTTITTPGDVVSPITISSYDTLTGGISVFSSKGYTRVSEIKPDLVAPGTELTAPGSTNGYVNVSGTGAAAAVNTGIVALLFEWAITKGFYTGITGVEIKTFLIRGADRDLLIDYPNRTWGFGKVDLYGVFERLIL</sequence>
<evidence type="ECO:0000256" key="1">
    <source>
        <dbReference type="ARBA" id="ARBA00011073"/>
    </source>
</evidence>
<evidence type="ECO:0000256" key="4">
    <source>
        <dbReference type="ARBA" id="ARBA00022825"/>
    </source>
</evidence>
<feature type="domain" description="Peptidase S8/S53" evidence="6">
    <location>
        <begin position="89"/>
        <end position="286"/>
    </location>
</feature>
<organism evidence="7 8">
    <name type="scientific">Lachnoclostridium phytofermentans</name>
    <dbReference type="NCBI Taxonomy" id="66219"/>
    <lineage>
        <taxon>Bacteria</taxon>
        <taxon>Bacillati</taxon>
        <taxon>Bacillota</taxon>
        <taxon>Clostridia</taxon>
        <taxon>Lachnospirales</taxon>
        <taxon>Lachnospiraceae</taxon>
    </lineage>
</organism>
<gene>
    <name evidence="7" type="ORF">DHW61_17245</name>
</gene>
<dbReference type="PROSITE" id="PS00137">
    <property type="entry name" value="SUBTILASE_HIS"/>
    <property type="match status" value="1"/>
</dbReference>
<dbReference type="Proteomes" id="UP000262969">
    <property type="component" value="Unassembled WGS sequence"/>
</dbReference>
<dbReference type="GO" id="GO:0004252">
    <property type="term" value="F:serine-type endopeptidase activity"/>
    <property type="evidence" value="ECO:0007669"/>
    <property type="project" value="InterPro"/>
</dbReference>
<dbReference type="InterPro" id="IPR000209">
    <property type="entry name" value="Peptidase_S8/S53_dom"/>
</dbReference>
<dbReference type="InterPro" id="IPR050131">
    <property type="entry name" value="Peptidase_S8_subtilisin-like"/>
</dbReference>
<dbReference type="InterPro" id="IPR036852">
    <property type="entry name" value="Peptidase_S8/S53_dom_sf"/>
</dbReference>
<dbReference type="GO" id="GO:0006508">
    <property type="term" value="P:proteolysis"/>
    <property type="evidence" value="ECO:0007669"/>
    <property type="project" value="UniProtKB-KW"/>
</dbReference>
<keyword evidence="3" id="KW-0378">Hydrolase</keyword>
<comment type="caution">
    <text evidence="5">Lacks conserved residue(s) required for the propagation of feature annotation.</text>
</comment>
<dbReference type="PRINTS" id="PR00723">
    <property type="entry name" value="SUBTILISIN"/>
</dbReference>
<dbReference type="PROSITE" id="PS00136">
    <property type="entry name" value="SUBTILASE_ASP"/>
    <property type="match status" value="1"/>
</dbReference>
<comment type="similarity">
    <text evidence="1 5">Belongs to the peptidase S8 family.</text>
</comment>
<proteinExistence type="inferred from homology"/>
<dbReference type="PIRSF" id="PIRSF037894">
    <property type="entry name" value="Subtilisin_rel_CspABC"/>
    <property type="match status" value="1"/>
</dbReference>
<dbReference type="InterPro" id="IPR023827">
    <property type="entry name" value="Peptidase_S8_Asp-AS"/>
</dbReference>
<dbReference type="PANTHER" id="PTHR43806">
    <property type="entry name" value="PEPTIDASE S8"/>
    <property type="match status" value="1"/>
</dbReference>
<dbReference type="EMBL" id="DPVV01000564">
    <property type="protein sequence ID" value="HCL04127.1"/>
    <property type="molecule type" value="Genomic_DNA"/>
</dbReference>
<name>A0A3D2XBK6_9FIRM</name>
<feature type="domain" description="Peptidase S8/S53" evidence="6">
    <location>
        <begin position="424"/>
        <end position="548"/>
    </location>
</feature>
<dbReference type="Gene3D" id="2.60.120.1290">
    <property type="match status" value="1"/>
</dbReference>
<protein>
    <submittedName>
        <fullName evidence="7">Peptidase S8</fullName>
    </submittedName>
</protein>
<dbReference type="Pfam" id="PF00082">
    <property type="entry name" value="Peptidase_S8"/>
    <property type="match status" value="2"/>
</dbReference>
<evidence type="ECO:0000259" key="6">
    <source>
        <dbReference type="Pfam" id="PF00082"/>
    </source>
</evidence>
<dbReference type="InterPro" id="IPR015500">
    <property type="entry name" value="Peptidase_S8_subtilisin-rel"/>
</dbReference>
<dbReference type="InterPro" id="IPR034045">
    <property type="entry name" value="Pep_S8_CspA-like"/>
</dbReference>
<dbReference type="Gene3D" id="3.40.50.200">
    <property type="entry name" value="Peptidase S8/S53 domain"/>
    <property type="match status" value="1"/>
</dbReference>
<keyword evidence="2" id="KW-0645">Protease</keyword>
<dbReference type="InterPro" id="IPR017310">
    <property type="entry name" value="Pept_S8A_subtilisin_clostridia"/>
</dbReference>
<dbReference type="SUPFAM" id="SSF52743">
    <property type="entry name" value="Subtilisin-like"/>
    <property type="match status" value="1"/>
</dbReference>
<evidence type="ECO:0000313" key="8">
    <source>
        <dbReference type="Proteomes" id="UP000262969"/>
    </source>
</evidence>
<reference evidence="7 8" key="1">
    <citation type="journal article" date="2018" name="Nat. Biotechnol.">
        <title>A standardized bacterial taxonomy based on genome phylogeny substantially revises the tree of life.</title>
        <authorList>
            <person name="Parks D.H."/>
            <person name="Chuvochina M."/>
            <person name="Waite D.W."/>
            <person name="Rinke C."/>
            <person name="Skarshewski A."/>
            <person name="Chaumeil P.A."/>
            <person name="Hugenholtz P."/>
        </authorList>
    </citation>
    <scope>NUCLEOTIDE SEQUENCE [LARGE SCALE GENOMIC DNA]</scope>
    <source>
        <strain evidence="7">UBA11728</strain>
    </source>
</reference>
<evidence type="ECO:0000256" key="2">
    <source>
        <dbReference type="ARBA" id="ARBA00022670"/>
    </source>
</evidence>
<dbReference type="CDD" id="cd07478">
    <property type="entry name" value="Peptidases_S8_CspA-like"/>
    <property type="match status" value="1"/>
</dbReference>
<dbReference type="InterPro" id="IPR022398">
    <property type="entry name" value="Peptidase_S8_His-AS"/>
</dbReference>
<evidence type="ECO:0000256" key="5">
    <source>
        <dbReference type="PROSITE-ProRule" id="PRU01240"/>
    </source>
</evidence>
<comment type="caution">
    <text evidence="7">The sequence shown here is derived from an EMBL/GenBank/DDBJ whole genome shotgun (WGS) entry which is preliminary data.</text>
</comment>
<accession>A0A3D2XBK6</accession>
<evidence type="ECO:0000313" key="7">
    <source>
        <dbReference type="EMBL" id="HCL04127.1"/>
    </source>
</evidence>